<evidence type="ECO:0000256" key="1">
    <source>
        <dbReference type="ARBA" id="ARBA00009919"/>
    </source>
</evidence>
<dbReference type="Proteomes" id="UP000179934">
    <property type="component" value="Unassembled WGS sequence"/>
</dbReference>
<dbReference type="FunFam" id="3.40.50.720:FF:000080">
    <property type="entry name" value="Thiazole biosynthesis adenylyltransferase ThiF"/>
    <property type="match status" value="1"/>
</dbReference>
<keyword evidence="2" id="KW-0472">Membrane</keyword>
<dbReference type="InterPro" id="IPR045886">
    <property type="entry name" value="ThiF/MoeB/HesA"/>
</dbReference>
<comment type="caution">
    <text evidence="4">The sequence shown here is derived from an EMBL/GenBank/DDBJ whole genome shotgun (WGS) entry which is preliminary data.</text>
</comment>
<dbReference type="GO" id="GO:0016779">
    <property type="term" value="F:nucleotidyltransferase activity"/>
    <property type="evidence" value="ECO:0007669"/>
    <property type="project" value="UniProtKB-KW"/>
</dbReference>
<evidence type="ECO:0000256" key="2">
    <source>
        <dbReference type="SAM" id="Phobius"/>
    </source>
</evidence>
<evidence type="ECO:0000259" key="3">
    <source>
        <dbReference type="Pfam" id="PF00899"/>
    </source>
</evidence>
<dbReference type="Pfam" id="PF00899">
    <property type="entry name" value="ThiF"/>
    <property type="match status" value="1"/>
</dbReference>
<dbReference type="CDD" id="cd00757">
    <property type="entry name" value="ThiF_MoeB_HesA_family"/>
    <property type="match status" value="1"/>
</dbReference>
<name>A0A1S2D263_AERSO</name>
<dbReference type="PANTHER" id="PTHR10953">
    <property type="entry name" value="UBIQUITIN-ACTIVATING ENZYME E1"/>
    <property type="match status" value="1"/>
</dbReference>
<dbReference type="RefSeq" id="WP_042024606.1">
    <property type="nucleotide sequence ID" value="NZ_CDBW01000048.1"/>
</dbReference>
<dbReference type="OrthoDB" id="9804286at2"/>
<dbReference type="EMBL" id="MKFU01000006">
    <property type="protein sequence ID" value="OHY94407.1"/>
    <property type="molecule type" value="Genomic_DNA"/>
</dbReference>
<dbReference type="GeneID" id="58924507"/>
<dbReference type="SUPFAM" id="SSF69572">
    <property type="entry name" value="Activating enzymes of the ubiquitin-like proteins"/>
    <property type="match status" value="1"/>
</dbReference>
<dbReference type="InterPro" id="IPR035985">
    <property type="entry name" value="Ubiquitin-activating_enz"/>
</dbReference>
<keyword evidence="2" id="KW-1133">Transmembrane helix</keyword>
<keyword evidence="4" id="KW-0548">Nucleotidyltransferase</keyword>
<dbReference type="Gene3D" id="3.40.50.720">
    <property type="entry name" value="NAD(P)-binding Rossmann-like Domain"/>
    <property type="match status" value="1"/>
</dbReference>
<evidence type="ECO:0000313" key="5">
    <source>
        <dbReference type="Proteomes" id="UP000179934"/>
    </source>
</evidence>
<accession>A0A1S2D263</accession>
<sequence>MRSDEASLSDKEYLRYGRQLMLAEVGEAGQARLKDKSVLIVGLGGLGSPLALYLAGAGVGTLWLADGDTVDSSNLPRQILFDSEAVNHSKAELARERLAAHNPLVELIAINQRLDAASLPEFVAEVDLVIDCCDNLATRQAINAACVAQGMPWISAAAVGWQGQLMARTSSGHACYACLYPLDTKVSQSCETSGVTGPLVGVMGSLQALEALKLLLGMPSPVAGTLRRFDALAHQWQTLTLAPDPDCPVCGQRRCPTHDKEITP</sequence>
<dbReference type="STRING" id="646.BJD16_10695"/>
<dbReference type="InterPro" id="IPR000594">
    <property type="entry name" value="ThiF_NAD_FAD-bd"/>
</dbReference>
<proteinExistence type="inferred from homology"/>
<feature type="transmembrane region" description="Helical" evidence="2">
    <location>
        <begin position="38"/>
        <end position="65"/>
    </location>
</feature>
<organism evidence="4 5">
    <name type="scientific">Aeromonas sobria</name>
    <dbReference type="NCBI Taxonomy" id="646"/>
    <lineage>
        <taxon>Bacteria</taxon>
        <taxon>Pseudomonadati</taxon>
        <taxon>Pseudomonadota</taxon>
        <taxon>Gammaproteobacteria</taxon>
        <taxon>Aeromonadales</taxon>
        <taxon>Aeromonadaceae</taxon>
        <taxon>Aeromonas</taxon>
    </lineage>
</organism>
<dbReference type="PANTHER" id="PTHR10953:SF240">
    <property type="entry name" value="SULFUR CARRIER PROTEIN THIS ADENYLYLTRANSFERASE"/>
    <property type="match status" value="1"/>
</dbReference>
<dbReference type="GO" id="GO:0008641">
    <property type="term" value="F:ubiquitin-like modifier activating enzyme activity"/>
    <property type="evidence" value="ECO:0007669"/>
    <property type="project" value="InterPro"/>
</dbReference>
<comment type="similarity">
    <text evidence="1">Belongs to the HesA/MoeB/ThiF family.</text>
</comment>
<evidence type="ECO:0000313" key="4">
    <source>
        <dbReference type="EMBL" id="OHY94407.1"/>
    </source>
</evidence>
<keyword evidence="4" id="KW-0808">Transferase</keyword>
<dbReference type="GO" id="GO:0004792">
    <property type="term" value="F:thiosulfate-cyanide sulfurtransferase activity"/>
    <property type="evidence" value="ECO:0007669"/>
    <property type="project" value="TreeGrafter"/>
</dbReference>
<reference evidence="4 5" key="1">
    <citation type="submission" date="2016-09" db="EMBL/GenBank/DDBJ databases">
        <title>Draft Genome Sequence of Aeromonas sobria Strain 08005, Isolated from Sick Rana catesbeiana.</title>
        <authorList>
            <person name="Yang Q."/>
        </authorList>
    </citation>
    <scope>NUCLEOTIDE SEQUENCE [LARGE SCALE GENOMIC DNA]</scope>
    <source>
        <strain evidence="4 5">08005</strain>
    </source>
</reference>
<dbReference type="AlphaFoldDB" id="A0A1S2D263"/>
<feature type="domain" description="THIF-type NAD/FAD binding fold" evidence="3">
    <location>
        <begin position="16"/>
        <end position="249"/>
    </location>
</feature>
<protein>
    <submittedName>
        <fullName evidence="4">Molybdopterin-synthase adenylyltransferase MoeB</fullName>
    </submittedName>
</protein>
<dbReference type="GO" id="GO:0005829">
    <property type="term" value="C:cytosol"/>
    <property type="evidence" value="ECO:0007669"/>
    <property type="project" value="TreeGrafter"/>
</dbReference>
<dbReference type="GO" id="GO:0008146">
    <property type="term" value="F:sulfotransferase activity"/>
    <property type="evidence" value="ECO:0007669"/>
    <property type="project" value="TreeGrafter"/>
</dbReference>
<keyword evidence="2" id="KW-0812">Transmembrane</keyword>
<gene>
    <name evidence="4" type="ORF">BJD16_10695</name>
</gene>